<proteinExistence type="predicted"/>
<name>A0A1U9LIM6_9PROT</name>
<evidence type="ECO:0000256" key="1">
    <source>
        <dbReference type="SAM" id="Phobius"/>
    </source>
</evidence>
<organism evidence="2 3">
    <name type="scientific">Acetobacter persici</name>
    <dbReference type="NCBI Taxonomy" id="1076596"/>
    <lineage>
        <taxon>Bacteria</taxon>
        <taxon>Pseudomonadati</taxon>
        <taxon>Pseudomonadota</taxon>
        <taxon>Alphaproteobacteria</taxon>
        <taxon>Acetobacterales</taxon>
        <taxon>Acetobacteraceae</taxon>
        <taxon>Acetobacter</taxon>
    </lineage>
</organism>
<gene>
    <name evidence="2" type="ORF">A0U91_14615</name>
</gene>
<dbReference type="EMBL" id="CP014688">
    <property type="protein sequence ID" value="AQT06257.1"/>
    <property type="molecule type" value="Genomic_DNA"/>
</dbReference>
<geneLocation type="plasmid" evidence="3">
    <name>pac1084_1</name>
</geneLocation>
<dbReference type="Proteomes" id="UP000189055">
    <property type="component" value="Plasmid pAC1084_1"/>
</dbReference>
<keyword evidence="2" id="KW-0614">Plasmid</keyword>
<keyword evidence="1" id="KW-0472">Membrane</keyword>
<protein>
    <submittedName>
        <fullName evidence="2">Uncharacterized protein</fullName>
    </submittedName>
</protein>
<evidence type="ECO:0000313" key="2">
    <source>
        <dbReference type="EMBL" id="AQT06257.1"/>
    </source>
</evidence>
<keyword evidence="1" id="KW-1133">Transmembrane helix</keyword>
<feature type="transmembrane region" description="Helical" evidence="1">
    <location>
        <begin position="77"/>
        <end position="96"/>
    </location>
</feature>
<keyword evidence="1" id="KW-0812">Transmembrane</keyword>
<evidence type="ECO:0000313" key="3">
    <source>
        <dbReference type="Proteomes" id="UP000189055"/>
    </source>
</evidence>
<feature type="transmembrane region" description="Helical" evidence="1">
    <location>
        <begin position="35"/>
        <end position="57"/>
    </location>
</feature>
<dbReference type="KEGG" id="aper:A0U91_14615"/>
<accession>A0A1U9LIM6</accession>
<sequence length="99" mass="11252">MRQSFQSAIITIHYFMTVGAVEEQIMRMPQSNFTFFLLIVFVTSLTLMIEIAITSLARSYLLKSALDAATFNTISDISYCVMLISVGMIIFILSNLRKR</sequence>
<reference evidence="2 3" key="1">
    <citation type="submission" date="2016-03" db="EMBL/GenBank/DDBJ databases">
        <title>Acetic acid bacteria sequencing.</title>
        <authorList>
            <person name="Brandt J."/>
            <person name="Jakob F."/>
            <person name="Vogel R.F."/>
        </authorList>
    </citation>
    <scope>NUCLEOTIDE SEQUENCE [LARGE SCALE GENOMIC DNA]</scope>
    <source>
        <strain evidence="2 3">TMW2.1084</strain>
        <plasmid evidence="3">pac1084_1</plasmid>
    </source>
</reference>
<dbReference type="AlphaFoldDB" id="A0A1U9LIM6"/>